<evidence type="ECO:0000313" key="9">
    <source>
        <dbReference type="Proteomes" id="UP000282957"/>
    </source>
</evidence>
<keyword evidence="5 7" id="KW-1133">Transmembrane helix</keyword>
<reference evidence="8 9" key="1">
    <citation type="submission" date="2019-01" db="EMBL/GenBank/DDBJ databases">
        <authorList>
            <person name="Chen W.-M."/>
        </authorList>
    </citation>
    <scope>NUCLEOTIDE SEQUENCE [LARGE SCALE GENOMIC DNA]</scope>
    <source>
        <strain evidence="8 9">CCP-6</strain>
    </source>
</reference>
<dbReference type="InterPro" id="IPR052518">
    <property type="entry name" value="CHR_Transporter"/>
</dbReference>
<dbReference type="Pfam" id="PF02417">
    <property type="entry name" value="Chromate_transp"/>
    <property type="match status" value="1"/>
</dbReference>
<evidence type="ECO:0000256" key="4">
    <source>
        <dbReference type="ARBA" id="ARBA00022692"/>
    </source>
</evidence>
<evidence type="ECO:0000256" key="2">
    <source>
        <dbReference type="ARBA" id="ARBA00005262"/>
    </source>
</evidence>
<comment type="similarity">
    <text evidence="2">Belongs to the chromate ion transporter (CHR) (TC 2.A.51) family.</text>
</comment>
<dbReference type="RefSeq" id="WP_127788372.1">
    <property type="nucleotide sequence ID" value="NZ_SACL01000005.1"/>
</dbReference>
<evidence type="ECO:0000256" key="7">
    <source>
        <dbReference type="SAM" id="Phobius"/>
    </source>
</evidence>
<dbReference type="Proteomes" id="UP000282957">
    <property type="component" value="Unassembled WGS sequence"/>
</dbReference>
<evidence type="ECO:0000313" key="8">
    <source>
        <dbReference type="EMBL" id="RVT95513.1"/>
    </source>
</evidence>
<keyword evidence="9" id="KW-1185">Reference proteome</keyword>
<protein>
    <submittedName>
        <fullName evidence="8">Chromate transporter</fullName>
    </submittedName>
</protein>
<sequence length="174" mass="17990">MPTAAQLFAAYFQVGISGFGGANAWARHVVVEKRGWLTDAEYAQRLGLGQVLPGPNAMNCAIIIGHEFAGVPGSIAAVTGMFAGPLSLLCGLAALYDRYGELQTVRAALAGVAAGAAGMMLGTALKLARRSRPTWPMWAVLAAALGASMADVPIGWILLVLGPLGILTARMERA</sequence>
<organism evidence="8 9">
    <name type="scientific">Rhodovarius crocodyli</name>
    <dbReference type="NCBI Taxonomy" id="1979269"/>
    <lineage>
        <taxon>Bacteria</taxon>
        <taxon>Pseudomonadati</taxon>
        <taxon>Pseudomonadota</taxon>
        <taxon>Alphaproteobacteria</taxon>
        <taxon>Acetobacterales</taxon>
        <taxon>Roseomonadaceae</taxon>
        <taxon>Rhodovarius</taxon>
    </lineage>
</organism>
<comment type="subcellular location">
    <subcellularLocation>
        <location evidence="1">Cell membrane</location>
        <topology evidence="1">Multi-pass membrane protein</topology>
    </subcellularLocation>
</comment>
<keyword evidence="4 7" id="KW-0812">Transmembrane</keyword>
<dbReference type="PANTHER" id="PTHR43663">
    <property type="entry name" value="CHROMATE TRANSPORT PROTEIN-RELATED"/>
    <property type="match status" value="1"/>
</dbReference>
<feature type="transmembrane region" description="Helical" evidence="7">
    <location>
        <begin position="137"/>
        <end position="167"/>
    </location>
</feature>
<feature type="transmembrane region" description="Helical" evidence="7">
    <location>
        <begin position="75"/>
        <end position="95"/>
    </location>
</feature>
<dbReference type="EMBL" id="SACL01000005">
    <property type="protein sequence ID" value="RVT95513.1"/>
    <property type="molecule type" value="Genomic_DNA"/>
</dbReference>
<dbReference type="PANTHER" id="PTHR43663:SF1">
    <property type="entry name" value="CHROMATE TRANSPORTER"/>
    <property type="match status" value="1"/>
</dbReference>
<dbReference type="GO" id="GO:0015109">
    <property type="term" value="F:chromate transmembrane transporter activity"/>
    <property type="evidence" value="ECO:0007669"/>
    <property type="project" value="InterPro"/>
</dbReference>
<comment type="caution">
    <text evidence="8">The sequence shown here is derived from an EMBL/GenBank/DDBJ whole genome shotgun (WGS) entry which is preliminary data.</text>
</comment>
<dbReference type="GO" id="GO:0005886">
    <property type="term" value="C:plasma membrane"/>
    <property type="evidence" value="ECO:0007669"/>
    <property type="project" value="UniProtKB-SubCell"/>
</dbReference>
<evidence type="ECO:0000256" key="5">
    <source>
        <dbReference type="ARBA" id="ARBA00022989"/>
    </source>
</evidence>
<evidence type="ECO:0000256" key="6">
    <source>
        <dbReference type="ARBA" id="ARBA00023136"/>
    </source>
</evidence>
<feature type="transmembrane region" description="Helical" evidence="7">
    <location>
        <begin position="107"/>
        <end position="125"/>
    </location>
</feature>
<name>A0A437MD65_9PROT</name>
<gene>
    <name evidence="8" type="ORF">EOD42_14975</name>
</gene>
<evidence type="ECO:0000256" key="1">
    <source>
        <dbReference type="ARBA" id="ARBA00004651"/>
    </source>
</evidence>
<accession>A0A437MD65</accession>
<evidence type="ECO:0000256" key="3">
    <source>
        <dbReference type="ARBA" id="ARBA00022475"/>
    </source>
</evidence>
<proteinExistence type="inferred from homology"/>
<dbReference type="OrthoDB" id="8969999at2"/>
<keyword evidence="6 7" id="KW-0472">Membrane</keyword>
<dbReference type="InterPro" id="IPR003370">
    <property type="entry name" value="Chromate_transpt"/>
</dbReference>
<dbReference type="AlphaFoldDB" id="A0A437MD65"/>
<keyword evidence="3" id="KW-1003">Cell membrane</keyword>